<feature type="domain" description="Novel toxin 16" evidence="2">
    <location>
        <begin position="31"/>
        <end position="111"/>
    </location>
</feature>
<organism evidence="3 4">
    <name type="scientific">Corallococcus llansteffanensis</name>
    <dbReference type="NCBI Taxonomy" id="2316731"/>
    <lineage>
        <taxon>Bacteria</taxon>
        <taxon>Pseudomonadati</taxon>
        <taxon>Myxococcota</taxon>
        <taxon>Myxococcia</taxon>
        <taxon>Myxococcales</taxon>
        <taxon>Cystobacterineae</taxon>
        <taxon>Myxococcaceae</taxon>
        <taxon>Corallococcus</taxon>
    </lineage>
</organism>
<gene>
    <name evidence="3" type="ORF">D7V93_36270</name>
</gene>
<reference evidence="4" key="1">
    <citation type="submission" date="2018-09" db="EMBL/GenBank/DDBJ databases">
        <authorList>
            <person name="Livingstone P.G."/>
            <person name="Whitworth D.E."/>
        </authorList>
    </citation>
    <scope>NUCLEOTIDE SEQUENCE [LARGE SCALE GENOMIC DNA]</scope>
    <source>
        <strain evidence="4">CA051B</strain>
    </source>
</reference>
<dbReference type="RefSeq" id="WP_120647708.1">
    <property type="nucleotide sequence ID" value="NZ_RAWB01000606.1"/>
</dbReference>
<proteinExistence type="predicted"/>
<accession>A0A3A8NLV8</accession>
<keyword evidence="4" id="KW-1185">Reference proteome</keyword>
<dbReference type="AlphaFoldDB" id="A0A3A8NLV8"/>
<feature type="signal peptide" evidence="1">
    <location>
        <begin position="1"/>
        <end position="23"/>
    </location>
</feature>
<dbReference type="EMBL" id="RAWB01000606">
    <property type="protein sequence ID" value="RKH44350.1"/>
    <property type="molecule type" value="Genomic_DNA"/>
</dbReference>
<evidence type="ECO:0000313" key="3">
    <source>
        <dbReference type="EMBL" id="RKH44350.1"/>
    </source>
</evidence>
<evidence type="ECO:0000256" key="1">
    <source>
        <dbReference type="SAM" id="SignalP"/>
    </source>
</evidence>
<dbReference type="InterPro" id="IPR029118">
    <property type="entry name" value="Ntox16"/>
</dbReference>
<sequence length="124" mass="13711">MKASSRLFLATLWLVLFTSSSQAGEEVLPPPGDCTKDVYRALNQATGAACKTEGMSCNEAMSCQELNVRWNRFANCIQARKVLMDRCFRGGDPAHKSVLATYTTGQARCTELIGIRCRPTEQCR</sequence>
<feature type="chain" id="PRO_5017226001" description="Novel toxin 16 domain-containing protein" evidence="1">
    <location>
        <begin position="24"/>
        <end position="124"/>
    </location>
</feature>
<comment type="caution">
    <text evidence="3">The sequence shown here is derived from an EMBL/GenBank/DDBJ whole genome shotgun (WGS) entry which is preliminary data.</text>
</comment>
<evidence type="ECO:0000313" key="4">
    <source>
        <dbReference type="Proteomes" id="UP000272888"/>
    </source>
</evidence>
<dbReference type="Proteomes" id="UP000272888">
    <property type="component" value="Unassembled WGS sequence"/>
</dbReference>
<protein>
    <recommendedName>
        <fullName evidence="2">Novel toxin 16 domain-containing protein</fullName>
    </recommendedName>
</protein>
<evidence type="ECO:0000259" key="2">
    <source>
        <dbReference type="Pfam" id="PF15523"/>
    </source>
</evidence>
<keyword evidence="1" id="KW-0732">Signal</keyword>
<dbReference type="Pfam" id="PF15523">
    <property type="entry name" value="Ntox16"/>
    <property type="match status" value="1"/>
</dbReference>
<name>A0A3A8NLV8_9BACT</name>